<dbReference type="InterPro" id="IPR013615">
    <property type="entry name" value="CbbQ_C"/>
</dbReference>
<dbReference type="EMBL" id="PDSK01000158">
    <property type="protein sequence ID" value="PIE31282.1"/>
    <property type="molecule type" value="Genomic_DNA"/>
</dbReference>
<comment type="caution">
    <text evidence="6">The sequence shown here is derived from an EMBL/GenBank/DDBJ whole genome shotgun (WGS) entry which is preliminary data.</text>
</comment>
<feature type="domain" description="ATPase dynein-related AAA" evidence="4">
    <location>
        <begin position="27"/>
        <end position="161"/>
    </location>
</feature>
<keyword evidence="3" id="KW-0067">ATP-binding</keyword>
<dbReference type="SUPFAM" id="SSF52540">
    <property type="entry name" value="P-loop containing nucleoside triphosphate hydrolases"/>
    <property type="match status" value="1"/>
</dbReference>
<sequence>MLSEQPNYIIQGDEETSFRAAFQSHIPLIVKGPTGCGKTRFIEYMAYQLKLPLITVSCHEDLTASDLVGRFLWKDDETVWQDGPLTLAVRHGGICYLDEIVEARKDTIVIIHSLTDDRRILYIDKTGEVIRAHPDFMMVLSYNPGYQSIVKDLKHSTKQRFASLIFSHPVQEVETDIIRTESGISPDVSRQLAEMGENIRQLKGFGLDEGVSTRLLVYVGRLIKQGLPPVDACRCAIGHTLTDDPEILRSIMDIVTLYFGDVMDEM</sequence>
<protein>
    <submittedName>
        <fullName evidence="6">AAA family ATPase</fullName>
    </submittedName>
</protein>
<accession>A0A2G6K8H5</accession>
<evidence type="ECO:0000313" key="6">
    <source>
        <dbReference type="EMBL" id="PIE31282.1"/>
    </source>
</evidence>
<organism evidence="6 7">
    <name type="scientific">candidate division KSB3 bacterium</name>
    <dbReference type="NCBI Taxonomy" id="2044937"/>
    <lineage>
        <taxon>Bacteria</taxon>
        <taxon>candidate division KSB3</taxon>
    </lineage>
</organism>
<dbReference type="Gene3D" id="3.40.50.300">
    <property type="entry name" value="P-loop containing nucleotide triphosphate hydrolases"/>
    <property type="match status" value="1"/>
</dbReference>
<gene>
    <name evidence="6" type="ORF">CSA56_18830</name>
</gene>
<dbReference type="InterPro" id="IPR027417">
    <property type="entry name" value="P-loop_NTPase"/>
</dbReference>
<dbReference type="PANTHER" id="PTHR42759">
    <property type="entry name" value="MOXR FAMILY PROTEIN"/>
    <property type="match status" value="1"/>
</dbReference>
<comment type="similarity">
    <text evidence="1">Belongs to the CbbQ/NirQ/NorQ/GpvN family.</text>
</comment>
<dbReference type="AlphaFoldDB" id="A0A2G6K8H5"/>
<name>A0A2G6K8H5_9BACT</name>
<dbReference type="InterPro" id="IPR011704">
    <property type="entry name" value="ATPase_dyneun-rel_AAA"/>
</dbReference>
<dbReference type="Pfam" id="PF08406">
    <property type="entry name" value="CbbQ_C"/>
    <property type="match status" value="1"/>
</dbReference>
<evidence type="ECO:0000256" key="3">
    <source>
        <dbReference type="ARBA" id="ARBA00022840"/>
    </source>
</evidence>
<dbReference type="PANTHER" id="PTHR42759:SF7">
    <property type="entry name" value="DENITRIFICATION REGULATORY PROTEIN NIRQ"/>
    <property type="match status" value="1"/>
</dbReference>
<dbReference type="GO" id="GO:0016887">
    <property type="term" value="F:ATP hydrolysis activity"/>
    <property type="evidence" value="ECO:0007669"/>
    <property type="project" value="InterPro"/>
</dbReference>
<dbReference type="InterPro" id="IPR050764">
    <property type="entry name" value="CbbQ/NirQ/NorQ/GpvN"/>
</dbReference>
<reference evidence="6 7" key="1">
    <citation type="submission" date="2017-10" db="EMBL/GenBank/DDBJ databases">
        <title>Novel microbial diversity and functional potential in the marine mammal oral microbiome.</title>
        <authorList>
            <person name="Dudek N.K."/>
            <person name="Sun C.L."/>
            <person name="Burstein D."/>
            <person name="Kantor R.S."/>
            <person name="Aliaga Goltsman D.S."/>
            <person name="Bik E.M."/>
            <person name="Thomas B.C."/>
            <person name="Banfield J.F."/>
            <person name="Relman D.A."/>
        </authorList>
    </citation>
    <scope>NUCLEOTIDE SEQUENCE [LARGE SCALE GENOMIC DNA]</scope>
    <source>
        <strain evidence="6">DOLJORAL78_47_16</strain>
    </source>
</reference>
<dbReference type="GO" id="GO:0005524">
    <property type="term" value="F:ATP binding"/>
    <property type="evidence" value="ECO:0007669"/>
    <property type="project" value="UniProtKB-KW"/>
</dbReference>
<proteinExistence type="inferred from homology"/>
<evidence type="ECO:0000313" key="7">
    <source>
        <dbReference type="Proteomes" id="UP000230821"/>
    </source>
</evidence>
<evidence type="ECO:0000256" key="2">
    <source>
        <dbReference type="ARBA" id="ARBA00022741"/>
    </source>
</evidence>
<evidence type="ECO:0000259" key="4">
    <source>
        <dbReference type="Pfam" id="PF07728"/>
    </source>
</evidence>
<evidence type="ECO:0000259" key="5">
    <source>
        <dbReference type="Pfam" id="PF08406"/>
    </source>
</evidence>
<feature type="domain" description="CbbQ/NirQ/NorQ C-terminal" evidence="5">
    <location>
        <begin position="174"/>
        <end position="256"/>
    </location>
</feature>
<dbReference type="Proteomes" id="UP000230821">
    <property type="component" value="Unassembled WGS sequence"/>
</dbReference>
<dbReference type="Pfam" id="PF07728">
    <property type="entry name" value="AAA_5"/>
    <property type="match status" value="1"/>
</dbReference>
<evidence type="ECO:0000256" key="1">
    <source>
        <dbReference type="ARBA" id="ARBA00009417"/>
    </source>
</evidence>
<keyword evidence="2" id="KW-0547">Nucleotide-binding</keyword>